<accession>A0AAE9EGP0</accession>
<sequence>MDVYRYGYCSPTRLFKLGKIIDVLSSRINGFYSIWLPPVVKNCEWETCPARLPRSNCKKAKNSNGNGEETQRKRFAVPTSQALVFSQNMGLEVTRKQIWNLKRSVPSSVSGPSGRRVVTTLENVRDIVSPSGVVFSSRLFIDTTFNLTDSYVTLLLAESPNFITKASSKPRVFPHGYLVHSHKTSSNHDFFAEKIRKVLEPLVLDKVAPAILLDGESSLRVYGEDITQPKWRITYMLVESAMALPKLQSGLILQYNTTNPAENFNKLIKQVI</sequence>
<name>A0AAE9EGP0_CAEBR</name>
<proteinExistence type="predicted"/>
<protein>
    <submittedName>
        <fullName evidence="2">Uncharacterized protein</fullName>
    </submittedName>
</protein>
<dbReference type="EMBL" id="CP092621">
    <property type="protein sequence ID" value="UMM20367.1"/>
    <property type="molecule type" value="Genomic_DNA"/>
</dbReference>
<gene>
    <name evidence="1" type="ORF">L5515_015665</name>
    <name evidence="2" type="ORF">L5515_015666</name>
</gene>
<dbReference type="AlphaFoldDB" id="A0AAE9EGP0"/>
<dbReference type="EMBL" id="CP092621">
    <property type="protein sequence ID" value="UMM20368.1"/>
    <property type="molecule type" value="Genomic_DNA"/>
</dbReference>
<evidence type="ECO:0000313" key="3">
    <source>
        <dbReference type="Proteomes" id="UP000829354"/>
    </source>
</evidence>
<dbReference type="Proteomes" id="UP000829354">
    <property type="component" value="Chromosome II"/>
</dbReference>
<reference evidence="2 3" key="1">
    <citation type="submission" date="2022-04" db="EMBL/GenBank/DDBJ databases">
        <title>Chromosome-level reference genomes for two strains of Caenorhabditis briggsae: an improved platform for comparative genomics.</title>
        <authorList>
            <person name="Stevens L."/>
            <person name="Andersen E."/>
        </authorList>
    </citation>
    <scope>NUCLEOTIDE SEQUENCE [LARGE SCALE GENOMIC DNA]</scope>
    <source>
        <strain evidence="2">VX34</strain>
        <tissue evidence="2">Whole-organism</tissue>
    </source>
</reference>
<evidence type="ECO:0000313" key="2">
    <source>
        <dbReference type="EMBL" id="UMM20368.1"/>
    </source>
</evidence>
<evidence type="ECO:0000313" key="1">
    <source>
        <dbReference type="EMBL" id="UMM20367.1"/>
    </source>
</evidence>
<keyword evidence="3" id="KW-1185">Reference proteome</keyword>
<organism evidence="2 3">
    <name type="scientific">Caenorhabditis briggsae</name>
    <dbReference type="NCBI Taxonomy" id="6238"/>
    <lineage>
        <taxon>Eukaryota</taxon>
        <taxon>Metazoa</taxon>
        <taxon>Ecdysozoa</taxon>
        <taxon>Nematoda</taxon>
        <taxon>Chromadorea</taxon>
        <taxon>Rhabditida</taxon>
        <taxon>Rhabditina</taxon>
        <taxon>Rhabditomorpha</taxon>
        <taxon>Rhabditoidea</taxon>
        <taxon>Rhabditidae</taxon>
        <taxon>Peloderinae</taxon>
        <taxon>Caenorhabditis</taxon>
    </lineage>
</organism>